<keyword evidence="12" id="KW-0131">Cell cycle</keyword>
<evidence type="ECO:0000256" key="21">
    <source>
        <dbReference type="ARBA" id="ARBA00049966"/>
    </source>
</evidence>
<evidence type="ECO:0000256" key="3">
    <source>
        <dbReference type="ARBA" id="ARBA00022475"/>
    </source>
</evidence>
<evidence type="ECO:0000256" key="12">
    <source>
        <dbReference type="ARBA" id="ARBA00023306"/>
    </source>
</evidence>
<dbReference type="GO" id="GO:0015648">
    <property type="term" value="F:lipid-linked peptidoglycan transporter activity"/>
    <property type="evidence" value="ECO:0007669"/>
    <property type="project" value="TreeGrafter"/>
</dbReference>
<accession>A0A9D1D2R7</accession>
<reference evidence="24" key="2">
    <citation type="journal article" date="2021" name="PeerJ">
        <title>Extensive microbial diversity within the chicken gut microbiome revealed by metagenomics and culture.</title>
        <authorList>
            <person name="Gilroy R."/>
            <person name="Ravi A."/>
            <person name="Getino M."/>
            <person name="Pursley I."/>
            <person name="Horton D.L."/>
            <person name="Alikhan N.F."/>
            <person name="Baker D."/>
            <person name="Gharbi K."/>
            <person name="Hall N."/>
            <person name="Watson M."/>
            <person name="Adriaenssens E.M."/>
            <person name="Foster-Nyarko E."/>
            <person name="Jarju S."/>
            <person name="Secka A."/>
            <person name="Antonio M."/>
            <person name="Oren A."/>
            <person name="Chaudhuri R.R."/>
            <person name="La Ragione R."/>
            <person name="Hildebrand F."/>
            <person name="Pallen M.J."/>
        </authorList>
    </citation>
    <scope>NUCLEOTIDE SEQUENCE</scope>
    <source>
        <strain evidence="24">ChiGjej1B1-2707</strain>
    </source>
</reference>
<dbReference type="Pfam" id="PF01098">
    <property type="entry name" value="FTSW_RODA_SPOVE"/>
    <property type="match status" value="1"/>
</dbReference>
<comment type="pathway">
    <text evidence="2">Cell wall biogenesis; peptidoglycan biosynthesis.</text>
</comment>
<proteinExistence type="inferred from homology"/>
<feature type="transmembrane region" description="Helical" evidence="23">
    <location>
        <begin position="100"/>
        <end position="120"/>
    </location>
</feature>
<evidence type="ECO:0000256" key="4">
    <source>
        <dbReference type="ARBA" id="ARBA00022618"/>
    </source>
</evidence>
<dbReference type="EMBL" id="DVGB01000034">
    <property type="protein sequence ID" value="HIR01173.1"/>
    <property type="molecule type" value="Genomic_DNA"/>
</dbReference>
<evidence type="ECO:0000256" key="20">
    <source>
        <dbReference type="ARBA" id="ARBA00049902"/>
    </source>
</evidence>
<evidence type="ECO:0000256" key="1">
    <source>
        <dbReference type="ARBA" id="ARBA00004651"/>
    </source>
</evidence>
<sequence length="479" mass="51305">MAFGQNTATIRSTPSQNAPVRRFGTVPAEIMGPRILFMLAVMALVLFGLVMVFSASTIEAISEGESPTSFVTKQLLFAIGGLALCVLCAIIPYQKWLTRWTLVIWALAVMLIVLTALMGTEELGATRWLQLGPVSLQPSEFAKIAFVLAAARAIQLFRMGEMDVRMFVASIFVQIAVPIAFLYVTQSDLGTMAICAVSILAVLWAGGISARTIGIVAGVLFAIAVVGIFSSPYRLARLTSFMNPWDDGKGGLGTGFQLIHSFYAFGEGGVLGVGLGNSSEKFLYLPEAETDFIYAVIGEELGLVGALAVVALFVLLLYAGLRIARTAPDNFGSMVACSITVMIVFQAFLNMACVIGVAPTTGKPLPFISSGGSSLVASFIMAGLVLSVSRQSSAPDEHDRRRADLRIVRADYGYSDEGVQAGSRGRGRQAGRAPYRADDVASRRTPSRSGRRMDRAAARKGAARRREQSASSSQRRSRR</sequence>
<comment type="subcellular location">
    <subcellularLocation>
        <location evidence="1">Cell membrane</location>
        <topology evidence="1">Multi-pass membrane protein</topology>
    </subcellularLocation>
</comment>
<dbReference type="PANTHER" id="PTHR30474:SF2">
    <property type="entry name" value="PEPTIDOGLYCAN GLYCOSYLTRANSFERASE FTSW-RELATED"/>
    <property type="match status" value="1"/>
</dbReference>
<name>A0A9D1D2R7_9ACTN</name>
<evidence type="ECO:0000313" key="25">
    <source>
        <dbReference type="Proteomes" id="UP000824261"/>
    </source>
</evidence>
<gene>
    <name evidence="24" type="primary">ftsW</name>
    <name evidence="24" type="ORF">IAA69_02780</name>
</gene>
<dbReference type="InterPro" id="IPR001182">
    <property type="entry name" value="FtsW/RodA"/>
</dbReference>
<dbReference type="NCBIfam" id="TIGR02614">
    <property type="entry name" value="ftsW"/>
    <property type="match status" value="1"/>
</dbReference>
<comment type="caution">
    <text evidence="24">The sequence shown here is derived from an EMBL/GenBank/DDBJ whole genome shotgun (WGS) entry which is preliminary data.</text>
</comment>
<dbReference type="GO" id="GO:0009252">
    <property type="term" value="P:peptidoglycan biosynthetic process"/>
    <property type="evidence" value="ECO:0007669"/>
    <property type="project" value="UniProtKB-KW"/>
</dbReference>
<dbReference type="InterPro" id="IPR013437">
    <property type="entry name" value="FtsW"/>
</dbReference>
<feature type="transmembrane region" description="Helical" evidence="23">
    <location>
        <begin position="164"/>
        <end position="183"/>
    </location>
</feature>
<keyword evidence="4" id="KW-0132">Cell division</keyword>
<evidence type="ECO:0000256" key="6">
    <source>
        <dbReference type="ARBA" id="ARBA00022679"/>
    </source>
</evidence>
<feature type="transmembrane region" description="Helical" evidence="23">
    <location>
        <begin position="75"/>
        <end position="93"/>
    </location>
</feature>
<evidence type="ECO:0000256" key="22">
    <source>
        <dbReference type="SAM" id="MobiDB-lite"/>
    </source>
</evidence>
<comment type="function">
    <text evidence="21">Peptidoglycan polymerase that is essential for cell division.</text>
</comment>
<keyword evidence="11 23" id="KW-0472">Membrane</keyword>
<feature type="transmembrane region" description="Helical" evidence="23">
    <location>
        <begin position="364"/>
        <end position="386"/>
    </location>
</feature>
<evidence type="ECO:0000313" key="24">
    <source>
        <dbReference type="EMBL" id="HIR01173.1"/>
    </source>
</evidence>
<evidence type="ECO:0000256" key="10">
    <source>
        <dbReference type="ARBA" id="ARBA00022989"/>
    </source>
</evidence>
<evidence type="ECO:0000256" key="13">
    <source>
        <dbReference type="ARBA" id="ARBA00023316"/>
    </source>
</evidence>
<organism evidence="24 25">
    <name type="scientific">Candidatus Aveggerthella stercoripullorum</name>
    <dbReference type="NCBI Taxonomy" id="2840688"/>
    <lineage>
        <taxon>Bacteria</taxon>
        <taxon>Bacillati</taxon>
        <taxon>Actinomycetota</taxon>
        <taxon>Coriobacteriia</taxon>
        <taxon>Eggerthellales</taxon>
        <taxon>Eggerthellaceae</taxon>
        <taxon>Eggerthellaceae incertae sedis</taxon>
        <taxon>Candidatus Aveggerthella</taxon>
    </lineage>
</organism>
<keyword evidence="6" id="KW-0808">Transferase</keyword>
<keyword evidence="7 23" id="KW-0812">Transmembrane</keyword>
<comment type="similarity">
    <text evidence="16">Belongs to the SEDS family. FtsW subfamily.</text>
</comment>
<evidence type="ECO:0000256" key="11">
    <source>
        <dbReference type="ARBA" id="ARBA00023136"/>
    </source>
</evidence>
<dbReference type="GO" id="GO:0071555">
    <property type="term" value="P:cell wall organization"/>
    <property type="evidence" value="ECO:0007669"/>
    <property type="project" value="UniProtKB-KW"/>
</dbReference>
<evidence type="ECO:0000256" key="2">
    <source>
        <dbReference type="ARBA" id="ARBA00004752"/>
    </source>
</evidence>
<feature type="region of interest" description="Disordered" evidence="22">
    <location>
        <begin position="418"/>
        <end position="479"/>
    </location>
</feature>
<evidence type="ECO:0000256" key="18">
    <source>
        <dbReference type="ARBA" id="ARBA00041418"/>
    </source>
</evidence>
<evidence type="ECO:0000256" key="9">
    <source>
        <dbReference type="ARBA" id="ARBA00022984"/>
    </source>
</evidence>
<keyword evidence="13" id="KW-0961">Cell wall biogenesis/degradation</keyword>
<evidence type="ECO:0000256" key="14">
    <source>
        <dbReference type="ARBA" id="ARBA00032370"/>
    </source>
</evidence>
<feature type="transmembrane region" description="Helical" evidence="23">
    <location>
        <begin position="213"/>
        <end position="233"/>
    </location>
</feature>
<protein>
    <recommendedName>
        <fullName evidence="17">Probable peptidoglycan glycosyltransferase FtsW</fullName>
        <ecNumber evidence="19">2.4.99.28</ecNumber>
    </recommendedName>
    <alternativeName>
        <fullName evidence="18">Cell division protein FtsW</fullName>
    </alternativeName>
    <alternativeName>
        <fullName evidence="15">Cell wall polymerase</fullName>
    </alternativeName>
    <alternativeName>
        <fullName evidence="14">Peptidoglycan polymerase</fullName>
    </alternativeName>
</protein>
<keyword evidence="3" id="KW-1003">Cell membrane</keyword>
<feature type="transmembrane region" description="Helical" evidence="23">
    <location>
        <begin position="331"/>
        <end position="358"/>
    </location>
</feature>
<keyword evidence="5" id="KW-0328">Glycosyltransferase</keyword>
<feature type="transmembrane region" description="Helical" evidence="23">
    <location>
        <begin position="140"/>
        <end position="157"/>
    </location>
</feature>
<dbReference type="Proteomes" id="UP000824261">
    <property type="component" value="Unassembled WGS sequence"/>
</dbReference>
<feature type="transmembrane region" description="Helical" evidence="23">
    <location>
        <begin position="292"/>
        <end position="319"/>
    </location>
</feature>
<evidence type="ECO:0000256" key="19">
    <source>
        <dbReference type="ARBA" id="ARBA00044770"/>
    </source>
</evidence>
<dbReference type="GO" id="GO:0051301">
    <property type="term" value="P:cell division"/>
    <property type="evidence" value="ECO:0007669"/>
    <property type="project" value="UniProtKB-KW"/>
</dbReference>
<evidence type="ECO:0000256" key="15">
    <source>
        <dbReference type="ARBA" id="ARBA00033270"/>
    </source>
</evidence>
<evidence type="ECO:0000256" key="5">
    <source>
        <dbReference type="ARBA" id="ARBA00022676"/>
    </source>
</evidence>
<evidence type="ECO:0000256" key="8">
    <source>
        <dbReference type="ARBA" id="ARBA00022960"/>
    </source>
</evidence>
<dbReference type="GO" id="GO:0032153">
    <property type="term" value="C:cell division site"/>
    <property type="evidence" value="ECO:0007669"/>
    <property type="project" value="TreeGrafter"/>
</dbReference>
<feature type="compositionally biased region" description="Low complexity" evidence="22">
    <location>
        <begin position="469"/>
        <end position="479"/>
    </location>
</feature>
<evidence type="ECO:0000256" key="16">
    <source>
        <dbReference type="ARBA" id="ARBA00038053"/>
    </source>
</evidence>
<keyword evidence="10 23" id="KW-1133">Transmembrane helix</keyword>
<dbReference type="GO" id="GO:0008955">
    <property type="term" value="F:peptidoglycan glycosyltransferase activity"/>
    <property type="evidence" value="ECO:0007669"/>
    <property type="project" value="UniProtKB-EC"/>
</dbReference>
<feature type="transmembrane region" description="Helical" evidence="23">
    <location>
        <begin position="189"/>
        <end position="206"/>
    </location>
</feature>
<feature type="transmembrane region" description="Helical" evidence="23">
    <location>
        <begin position="35"/>
        <end position="55"/>
    </location>
</feature>
<evidence type="ECO:0000256" key="7">
    <source>
        <dbReference type="ARBA" id="ARBA00022692"/>
    </source>
</evidence>
<dbReference type="EC" id="2.4.99.28" evidence="19"/>
<evidence type="ECO:0000256" key="23">
    <source>
        <dbReference type="SAM" id="Phobius"/>
    </source>
</evidence>
<dbReference type="AlphaFoldDB" id="A0A9D1D2R7"/>
<reference evidence="24" key="1">
    <citation type="submission" date="2020-10" db="EMBL/GenBank/DDBJ databases">
        <authorList>
            <person name="Gilroy R."/>
        </authorList>
    </citation>
    <scope>NUCLEOTIDE SEQUENCE</scope>
    <source>
        <strain evidence="24">ChiGjej1B1-2707</strain>
    </source>
</reference>
<dbReference type="GO" id="GO:0005886">
    <property type="term" value="C:plasma membrane"/>
    <property type="evidence" value="ECO:0007669"/>
    <property type="project" value="UniProtKB-SubCell"/>
</dbReference>
<evidence type="ECO:0000256" key="17">
    <source>
        <dbReference type="ARBA" id="ARBA00041185"/>
    </source>
</evidence>
<keyword evidence="9" id="KW-0573">Peptidoglycan synthesis</keyword>
<comment type="catalytic activity">
    <reaction evidence="20">
        <text>[GlcNAc-(1-&gt;4)-Mur2Ac(oyl-L-Ala-gamma-D-Glu-L-Lys-D-Ala-D-Ala)](n)-di-trans,octa-cis-undecaprenyl diphosphate + beta-D-GlcNAc-(1-&gt;4)-Mur2Ac(oyl-L-Ala-gamma-D-Glu-L-Lys-D-Ala-D-Ala)-di-trans,octa-cis-undecaprenyl diphosphate = [GlcNAc-(1-&gt;4)-Mur2Ac(oyl-L-Ala-gamma-D-Glu-L-Lys-D-Ala-D-Ala)](n+1)-di-trans,octa-cis-undecaprenyl diphosphate + di-trans,octa-cis-undecaprenyl diphosphate + H(+)</text>
        <dbReference type="Rhea" id="RHEA:23708"/>
        <dbReference type="Rhea" id="RHEA-COMP:9602"/>
        <dbReference type="Rhea" id="RHEA-COMP:9603"/>
        <dbReference type="ChEBI" id="CHEBI:15378"/>
        <dbReference type="ChEBI" id="CHEBI:58405"/>
        <dbReference type="ChEBI" id="CHEBI:60033"/>
        <dbReference type="ChEBI" id="CHEBI:78435"/>
        <dbReference type="EC" id="2.4.99.28"/>
    </reaction>
</comment>
<keyword evidence="8" id="KW-0133">Cell shape</keyword>
<dbReference type="GO" id="GO:0008360">
    <property type="term" value="P:regulation of cell shape"/>
    <property type="evidence" value="ECO:0007669"/>
    <property type="project" value="UniProtKB-KW"/>
</dbReference>
<dbReference type="PANTHER" id="PTHR30474">
    <property type="entry name" value="CELL CYCLE PROTEIN"/>
    <property type="match status" value="1"/>
</dbReference>